<dbReference type="VEuPathDB" id="VectorBase:CSON006390"/>
<sequence>MVCIDDLFDWILETIFNYLPRHYRLICKEVCQRWYELLMTRSIFQKDRHIYLTKCLVEPNRPPMSIFMKAKYPYQLLTIDNGNIYHPIFKDIGETLEFWQYLGESITDIHIKNNMRPILYGILYEMPNIKTIYIHDTFDRSVSDFRRLQRDQISQKPLLPNLETFRTKGTVVEPRGRTLTNVALLKSILWSKFKIQIDGIAAIRNTEYKKIQDVLDVAEINSILFQGTVQVNSNLNDLLNLNKNPFKRIKFNFKDEKVPIDYLNALFEKHTNIEMLSLVGVIPTKLISYPKITHLHITEQLEDDKINSLKILEPLVNLKALTISIPATDLCLIGHEAINLPKLLHLEIENMNVSCNECLTALTSSFPNLQKFEGKITQSESQIHIDLMLKNWKYLTSMKIGTKNVNTARLNIGQTLNFPEDQRTYLRTLKITARPAFKLLDEEIVKLGKLFPNLNSFSLTYDHTSENLANLTKCILSSFPELTKLSIDAYCFSVDFTEEESALVIENIKQYGKKLRVLETPVLNTNLNEAALSLYRSLENLVLFNYDRERWQMDKLEEIEKNASKRKSNCLNSE</sequence>
<dbReference type="InterPro" id="IPR001810">
    <property type="entry name" value="F-box_dom"/>
</dbReference>
<dbReference type="Pfam" id="PF00646">
    <property type="entry name" value="F-box"/>
    <property type="match status" value="1"/>
</dbReference>
<evidence type="ECO:0000313" key="2">
    <source>
        <dbReference type="EMBL" id="SSX33388.1"/>
    </source>
</evidence>
<dbReference type="InterPro" id="IPR036047">
    <property type="entry name" value="F-box-like_dom_sf"/>
</dbReference>
<organism evidence="2">
    <name type="scientific">Culicoides sonorensis</name>
    <name type="common">Biting midge</name>
    <dbReference type="NCBI Taxonomy" id="179676"/>
    <lineage>
        <taxon>Eukaryota</taxon>
        <taxon>Metazoa</taxon>
        <taxon>Ecdysozoa</taxon>
        <taxon>Arthropoda</taxon>
        <taxon>Hexapoda</taxon>
        <taxon>Insecta</taxon>
        <taxon>Pterygota</taxon>
        <taxon>Neoptera</taxon>
        <taxon>Endopterygota</taxon>
        <taxon>Diptera</taxon>
        <taxon>Nematocera</taxon>
        <taxon>Chironomoidea</taxon>
        <taxon>Ceratopogonidae</taxon>
        <taxon>Ceratopogoninae</taxon>
        <taxon>Culicoides</taxon>
        <taxon>Monoculicoides</taxon>
    </lineage>
</organism>
<accession>A0A336N4M7</accession>
<dbReference type="EMBL" id="UFQT01002404">
    <property type="protein sequence ID" value="SSX33388.1"/>
    <property type="molecule type" value="Genomic_DNA"/>
</dbReference>
<dbReference type="InterPro" id="IPR032675">
    <property type="entry name" value="LRR_dom_sf"/>
</dbReference>
<dbReference type="AlphaFoldDB" id="A0A336N4M7"/>
<evidence type="ECO:0000259" key="1">
    <source>
        <dbReference type="SMART" id="SM00256"/>
    </source>
</evidence>
<proteinExistence type="predicted"/>
<reference evidence="2" key="1">
    <citation type="submission" date="2018-07" db="EMBL/GenBank/DDBJ databases">
        <authorList>
            <person name="Quirk P.G."/>
            <person name="Krulwich T.A."/>
        </authorList>
    </citation>
    <scope>NUCLEOTIDE SEQUENCE</scope>
</reference>
<dbReference type="Gene3D" id="1.20.1280.50">
    <property type="match status" value="1"/>
</dbReference>
<name>A0A336N4M7_CULSO</name>
<dbReference type="SUPFAM" id="SSF81383">
    <property type="entry name" value="F-box domain"/>
    <property type="match status" value="1"/>
</dbReference>
<protein>
    <submittedName>
        <fullName evidence="2">CSON006390 protein</fullName>
    </submittedName>
</protein>
<feature type="domain" description="F-box" evidence="1">
    <location>
        <begin position="7"/>
        <end position="47"/>
    </location>
</feature>
<dbReference type="Gene3D" id="3.80.10.10">
    <property type="entry name" value="Ribonuclease Inhibitor"/>
    <property type="match status" value="1"/>
</dbReference>
<gene>
    <name evidence="2" type="primary">CSON006390</name>
</gene>
<dbReference type="SMART" id="SM00256">
    <property type="entry name" value="FBOX"/>
    <property type="match status" value="1"/>
</dbReference>